<dbReference type="Pfam" id="PF18642">
    <property type="entry name" value="IMPa_helical"/>
    <property type="match status" value="1"/>
</dbReference>
<protein>
    <submittedName>
        <fullName evidence="3">ImpA family metalloprotease</fullName>
        <ecNumber evidence="3">3.4.24.-</ecNumber>
    </submittedName>
</protein>
<dbReference type="Pfam" id="PF18650">
    <property type="entry name" value="IMPa_N_2"/>
    <property type="match status" value="1"/>
</dbReference>
<gene>
    <name evidence="3" type="ORF">ACFSKX_08385</name>
</gene>
<evidence type="ECO:0000256" key="1">
    <source>
        <dbReference type="SAM" id="MobiDB-lite"/>
    </source>
</evidence>
<dbReference type="GO" id="GO:0008237">
    <property type="term" value="F:metallopeptidase activity"/>
    <property type="evidence" value="ECO:0007669"/>
    <property type="project" value="UniProtKB-KW"/>
</dbReference>
<evidence type="ECO:0000313" key="3">
    <source>
        <dbReference type="EMBL" id="MFD2310432.1"/>
    </source>
</evidence>
<dbReference type="InterPro" id="IPR031161">
    <property type="entry name" value="Peptidase_M60_dom"/>
</dbReference>
<dbReference type="Proteomes" id="UP001597425">
    <property type="component" value="Unassembled WGS sequence"/>
</dbReference>
<dbReference type="InterPro" id="IPR042279">
    <property type="entry name" value="Pep_M60_3"/>
</dbReference>
<keyword evidence="3" id="KW-0482">Metalloprotease</keyword>
<dbReference type="EC" id="3.4.24.-" evidence="3"/>
<accession>A0ABW5EAW4</accession>
<sequence>MFGVILVLGLLQGCGSGGDEKSDTAADGSEQTDNGNSGDDDNTGDGEKPAGADPLEQALIDGDSSALDNPQDLIDAALSEVARLRALRQQILEGFAVEDALAYPVPRSSHFIDALYGNGVPILRGSNRGRSLASAVQIEGARAAGIGFEFYVEETDSTGMDAFGSGLLRWLAGSHTPDAIALAGIERDGLNHWLARQLPDSRIAQCPGAADCLDGAGVLIVSDRPAEGGEGALKQLLQNAHQRGIGILYVHTRGWDATPLGRTLAAELGMALGDHPGNYFVQDPLDWPDIETMLAAMEEHNPIETALQNFRAESFPVDWNLCESEAGGDCDKDAALRAALLDGAAEMRDMLNSLDRQGRPLFRQRGQRLLKLLVLLGDLWRVEIRYPMQKESAAQIDFMRALFADYSVHYLRDIQSPQPDLGSFSAPLDGDPQAADGQVSLSVQGDHFTAIGAYIPPGQRITIRRSDKNPAATAVRINTQRTGSTRLWDEYSRPRFLASPAIPLAAGQSISLTSPYGGTLQLVYSGADDTQTIQLELQGAVQHPFLQYSDAMDESAFATALQYNPLSWAEIRSPFAEIHSLRERLNQSINDSRYGGSSQQFLEDLFEYMLRDAYALAGFQGGGVELAPLVELKCSALGWDCSNPQIHGLPEVQHINVDRFAHCGSGCSGNPYDQAWPLDPFGWGESHELGHNLQRNRLKIHGGRSAEVSCNLFPLHKNWRLLQEESTDRSSDRIAYRDTFETLKAGAADGADAYGVAYDAIWADDSYAADNGERMAFYAQLPQLWREVTGEASRGWNIYTLLYLAERQFSHISADDWTAERSKFGLDGFAEKPELNGNEFMLLMSSFLSGRDLRPLWDIWGVDYGSATAAQLDAWTLPPQDRVLWVGPDNNDWNRVEKVPVSADMAWPF</sequence>
<keyword evidence="3" id="KW-0645">Protease</keyword>
<dbReference type="InterPro" id="IPR035423">
    <property type="entry name" value="M60-like_N"/>
</dbReference>
<dbReference type="Gene3D" id="1.10.390.30">
    <property type="entry name" value="Peptidase M60, enhancin-like domain 3"/>
    <property type="match status" value="1"/>
</dbReference>
<evidence type="ECO:0000313" key="4">
    <source>
        <dbReference type="Proteomes" id="UP001597425"/>
    </source>
</evidence>
<organism evidence="3 4">
    <name type="scientific">Microbulbifer halophilus</name>
    <dbReference type="NCBI Taxonomy" id="453963"/>
    <lineage>
        <taxon>Bacteria</taxon>
        <taxon>Pseudomonadati</taxon>
        <taxon>Pseudomonadota</taxon>
        <taxon>Gammaproteobacteria</taxon>
        <taxon>Cellvibrionales</taxon>
        <taxon>Microbulbiferaceae</taxon>
        <taxon>Microbulbifer</taxon>
    </lineage>
</organism>
<comment type="caution">
    <text evidence="3">The sequence shown here is derived from an EMBL/GenBank/DDBJ whole genome shotgun (WGS) entry which is preliminary data.</text>
</comment>
<dbReference type="RefSeq" id="WP_377535602.1">
    <property type="nucleotide sequence ID" value="NZ_JBHSIG010000001.1"/>
</dbReference>
<dbReference type="InterPro" id="IPR041549">
    <property type="entry name" value="IMPa_helical"/>
</dbReference>
<dbReference type="Pfam" id="PF13402">
    <property type="entry name" value="Peptidase_M60"/>
    <property type="match status" value="1"/>
</dbReference>
<name>A0ABW5EAW4_9GAMM</name>
<dbReference type="InterPro" id="IPR040711">
    <property type="entry name" value="IMPa_N_2"/>
</dbReference>
<dbReference type="Pfam" id="PF17291">
    <property type="entry name" value="M60-like_N"/>
    <property type="match status" value="1"/>
</dbReference>
<reference evidence="4" key="1">
    <citation type="journal article" date="2019" name="Int. J. Syst. Evol. Microbiol.">
        <title>The Global Catalogue of Microorganisms (GCM) 10K type strain sequencing project: providing services to taxonomists for standard genome sequencing and annotation.</title>
        <authorList>
            <consortium name="The Broad Institute Genomics Platform"/>
            <consortium name="The Broad Institute Genome Sequencing Center for Infectious Disease"/>
            <person name="Wu L."/>
            <person name="Ma J."/>
        </authorList>
    </citation>
    <scope>NUCLEOTIDE SEQUENCE [LARGE SCALE GENOMIC DNA]</scope>
    <source>
        <strain evidence="4">KCTC 12848</strain>
    </source>
</reference>
<proteinExistence type="predicted"/>
<keyword evidence="4" id="KW-1185">Reference proteome</keyword>
<dbReference type="SMART" id="SM01276">
    <property type="entry name" value="M60-like"/>
    <property type="match status" value="1"/>
</dbReference>
<dbReference type="EMBL" id="JBHUJD010000008">
    <property type="protein sequence ID" value="MFD2310432.1"/>
    <property type="molecule type" value="Genomic_DNA"/>
</dbReference>
<dbReference type="PROSITE" id="PS51723">
    <property type="entry name" value="PEPTIDASE_M60"/>
    <property type="match status" value="1"/>
</dbReference>
<keyword evidence="3" id="KW-0378">Hydrolase</keyword>
<evidence type="ECO:0000259" key="2">
    <source>
        <dbReference type="PROSITE" id="PS51723"/>
    </source>
</evidence>
<feature type="domain" description="Peptidase M60" evidence="2">
    <location>
        <begin position="446"/>
        <end position="786"/>
    </location>
</feature>
<feature type="region of interest" description="Disordered" evidence="1">
    <location>
        <begin position="15"/>
        <end position="54"/>
    </location>
</feature>
<dbReference type="NCBIfam" id="NF038322">
    <property type="entry name" value="ImpA_fam_HExGH"/>
    <property type="match status" value="1"/>
</dbReference>